<dbReference type="Proteomes" id="UP001596003">
    <property type="component" value="Unassembled WGS sequence"/>
</dbReference>
<evidence type="ECO:0000259" key="1">
    <source>
        <dbReference type="PROSITE" id="PS50943"/>
    </source>
</evidence>
<gene>
    <name evidence="2" type="ORF">ACFO3N_17945</name>
</gene>
<dbReference type="SUPFAM" id="SSF47413">
    <property type="entry name" value="lambda repressor-like DNA-binding domains"/>
    <property type="match status" value="1"/>
</dbReference>
<dbReference type="RefSeq" id="WP_379800017.1">
    <property type="nucleotide sequence ID" value="NZ_JBHSFY010000012.1"/>
</dbReference>
<name>A0ABV8ZGV0_9FLAO</name>
<keyword evidence="3" id="KW-1185">Reference proteome</keyword>
<comment type="caution">
    <text evidence="2">The sequence shown here is derived from an EMBL/GenBank/DDBJ whole genome shotgun (WGS) entry which is preliminary data.</text>
</comment>
<reference evidence="3" key="1">
    <citation type="journal article" date="2019" name="Int. J. Syst. Evol. Microbiol.">
        <title>The Global Catalogue of Microorganisms (GCM) 10K type strain sequencing project: providing services to taxonomists for standard genome sequencing and annotation.</title>
        <authorList>
            <consortium name="The Broad Institute Genomics Platform"/>
            <consortium name="The Broad Institute Genome Sequencing Center for Infectious Disease"/>
            <person name="Wu L."/>
            <person name="Ma J."/>
        </authorList>
    </citation>
    <scope>NUCLEOTIDE SEQUENCE [LARGE SCALE GENOMIC DNA]</scope>
    <source>
        <strain evidence="3">NBRC 103627</strain>
    </source>
</reference>
<feature type="domain" description="HTH cro/C1-type" evidence="1">
    <location>
        <begin position="30"/>
        <end position="80"/>
    </location>
</feature>
<dbReference type="Pfam" id="PF01381">
    <property type="entry name" value="HTH_3"/>
    <property type="match status" value="1"/>
</dbReference>
<sequence>MNEIDFISERIKFGKHVLKLRRKIKSVEYQSRSISQQELADRSDYITKKTLGQIERGEVNFQFETLVALAQVLNVSLKELLDY</sequence>
<evidence type="ECO:0000313" key="2">
    <source>
        <dbReference type="EMBL" id="MFC4478963.1"/>
    </source>
</evidence>
<dbReference type="InterPro" id="IPR010982">
    <property type="entry name" value="Lambda_DNA-bd_dom_sf"/>
</dbReference>
<dbReference type="SMART" id="SM00530">
    <property type="entry name" value="HTH_XRE"/>
    <property type="match status" value="1"/>
</dbReference>
<evidence type="ECO:0000313" key="3">
    <source>
        <dbReference type="Proteomes" id="UP001596003"/>
    </source>
</evidence>
<dbReference type="CDD" id="cd00093">
    <property type="entry name" value="HTH_XRE"/>
    <property type="match status" value="1"/>
</dbReference>
<dbReference type="PROSITE" id="PS50943">
    <property type="entry name" value="HTH_CROC1"/>
    <property type="match status" value="1"/>
</dbReference>
<accession>A0ABV8ZGV0</accession>
<proteinExistence type="predicted"/>
<dbReference type="EMBL" id="JBHSFY010000012">
    <property type="protein sequence ID" value="MFC4478963.1"/>
    <property type="molecule type" value="Genomic_DNA"/>
</dbReference>
<organism evidence="2 3">
    <name type="scientific">Flavobacterium chungangensis</name>
    <dbReference type="NCBI Taxonomy" id="2708132"/>
    <lineage>
        <taxon>Bacteria</taxon>
        <taxon>Pseudomonadati</taxon>
        <taxon>Bacteroidota</taxon>
        <taxon>Flavobacteriia</taxon>
        <taxon>Flavobacteriales</taxon>
        <taxon>Flavobacteriaceae</taxon>
        <taxon>Flavobacterium</taxon>
    </lineage>
</organism>
<dbReference type="InterPro" id="IPR001387">
    <property type="entry name" value="Cro/C1-type_HTH"/>
</dbReference>
<protein>
    <submittedName>
        <fullName evidence="2">Helix-turn-helix domain-containing protein</fullName>
    </submittedName>
</protein>
<dbReference type="Gene3D" id="1.10.260.40">
    <property type="entry name" value="lambda repressor-like DNA-binding domains"/>
    <property type="match status" value="1"/>
</dbReference>